<accession>A0A6P8WIX1</accession>
<dbReference type="OrthoDB" id="7858751at2759"/>
<evidence type="ECO:0000313" key="3">
    <source>
        <dbReference type="Proteomes" id="UP000515160"/>
    </source>
</evidence>
<feature type="compositionally biased region" description="Polar residues" evidence="1">
    <location>
        <begin position="42"/>
        <end position="61"/>
    </location>
</feature>
<dbReference type="GeneID" id="117563388"/>
<keyword evidence="3" id="KW-1185">Reference proteome</keyword>
<dbReference type="AlphaFoldDB" id="A0A6P8WIX1"/>
<name>A0A6P8WIX1_DROAB</name>
<proteinExistence type="predicted"/>
<dbReference type="Proteomes" id="UP000515160">
    <property type="component" value="Chromosome 2L"/>
</dbReference>
<keyword evidence="2" id="KW-0732">Signal</keyword>
<evidence type="ECO:0000313" key="4">
    <source>
        <dbReference type="RefSeq" id="XP_034097610.1"/>
    </source>
</evidence>
<gene>
    <name evidence="4" type="primary">LOC117563388</name>
</gene>
<protein>
    <submittedName>
        <fullName evidence="4">Clumping factor B</fullName>
    </submittedName>
</protein>
<evidence type="ECO:0000256" key="1">
    <source>
        <dbReference type="SAM" id="MobiDB-lite"/>
    </source>
</evidence>
<feature type="chain" id="PRO_5028265214" evidence="2">
    <location>
        <begin position="19"/>
        <end position="236"/>
    </location>
</feature>
<feature type="compositionally biased region" description="Polar residues" evidence="1">
    <location>
        <begin position="173"/>
        <end position="185"/>
    </location>
</feature>
<sequence>MPKVQLLITLLLLAFANADVSGPQDPSLPGPQTYAPIDETTKISTAVSSSSEPADTESTTVAAGDEEAKQDPEATPNIGNNQDVDGTPDADIKPDSDAKPDADATPDADIKPDSDAKPDADATPDADIKPDSDAKPDADATPDADKKPDTDTKPDDDTDVDAEDSAEEGIATTIEQLESSTTTPIEDTHHEHHQHSIGHVHAHDGFHDIKREKLWAHWNDAFTTTVGIEPDNSTMQ</sequence>
<evidence type="ECO:0000256" key="2">
    <source>
        <dbReference type="SAM" id="SignalP"/>
    </source>
</evidence>
<feature type="region of interest" description="Disordered" evidence="1">
    <location>
        <begin position="19"/>
        <end position="193"/>
    </location>
</feature>
<feature type="signal peptide" evidence="2">
    <location>
        <begin position="1"/>
        <end position="18"/>
    </location>
</feature>
<dbReference type="RefSeq" id="XP_034097610.1">
    <property type="nucleotide sequence ID" value="XM_034241719.2"/>
</dbReference>
<feature type="compositionally biased region" description="Basic and acidic residues" evidence="1">
    <location>
        <begin position="90"/>
        <end position="155"/>
    </location>
</feature>
<reference evidence="4" key="1">
    <citation type="submission" date="2025-08" db="UniProtKB">
        <authorList>
            <consortium name="RefSeq"/>
        </authorList>
    </citation>
    <scope>IDENTIFICATION</scope>
    <source>
        <strain evidence="4">15112-1751.03</strain>
        <tissue evidence="4">Whole Adult</tissue>
    </source>
</reference>
<organism evidence="3 4">
    <name type="scientific">Drosophila albomicans</name>
    <name type="common">Fruit fly</name>
    <dbReference type="NCBI Taxonomy" id="7291"/>
    <lineage>
        <taxon>Eukaryota</taxon>
        <taxon>Metazoa</taxon>
        <taxon>Ecdysozoa</taxon>
        <taxon>Arthropoda</taxon>
        <taxon>Hexapoda</taxon>
        <taxon>Insecta</taxon>
        <taxon>Pterygota</taxon>
        <taxon>Neoptera</taxon>
        <taxon>Endopterygota</taxon>
        <taxon>Diptera</taxon>
        <taxon>Brachycera</taxon>
        <taxon>Muscomorpha</taxon>
        <taxon>Ephydroidea</taxon>
        <taxon>Drosophilidae</taxon>
        <taxon>Drosophila</taxon>
    </lineage>
</organism>
<feature type="compositionally biased region" description="Acidic residues" evidence="1">
    <location>
        <begin position="156"/>
        <end position="167"/>
    </location>
</feature>